<feature type="region of interest" description="Disordered" evidence="1">
    <location>
        <begin position="1"/>
        <end position="29"/>
    </location>
</feature>
<feature type="compositionally biased region" description="Low complexity" evidence="1">
    <location>
        <begin position="311"/>
        <end position="334"/>
    </location>
</feature>
<proteinExistence type="predicted"/>
<name>A0AAJ5W4D9_9MICO</name>
<organism evidence="2 3">
    <name type="scientific">Candidatus Microbacterium phytovorans</name>
    <dbReference type="NCBI Taxonomy" id="3121374"/>
    <lineage>
        <taxon>Bacteria</taxon>
        <taxon>Bacillati</taxon>
        <taxon>Actinomycetota</taxon>
        <taxon>Actinomycetes</taxon>
        <taxon>Micrococcales</taxon>
        <taxon>Microbacteriaceae</taxon>
        <taxon>Microbacterium</taxon>
    </lineage>
</organism>
<gene>
    <name evidence="2" type="ORF">P0Y48_04045</name>
</gene>
<dbReference type="EMBL" id="CP119321">
    <property type="protein sequence ID" value="WEK14387.1"/>
    <property type="molecule type" value="Genomic_DNA"/>
</dbReference>
<reference evidence="2" key="1">
    <citation type="submission" date="2023-03" db="EMBL/GenBank/DDBJ databases">
        <title>Andean soil-derived lignocellulolytic bacterial consortium as a source of novel taxa and putative plastic-active enzymes.</title>
        <authorList>
            <person name="Diaz-Garcia L."/>
            <person name="Chuvochina M."/>
            <person name="Feuerriegel G."/>
            <person name="Bunk B."/>
            <person name="Sproer C."/>
            <person name="Streit W.R."/>
            <person name="Rodriguez L.M."/>
            <person name="Overmann J."/>
            <person name="Jimenez D.J."/>
        </authorList>
    </citation>
    <scope>NUCLEOTIDE SEQUENCE</scope>
    <source>
        <strain evidence="2">MAG 4610</strain>
    </source>
</reference>
<dbReference type="Proteomes" id="UP001213972">
    <property type="component" value="Chromosome"/>
</dbReference>
<protein>
    <submittedName>
        <fullName evidence="2">Uncharacterized protein</fullName>
    </submittedName>
</protein>
<dbReference type="AlphaFoldDB" id="A0AAJ5W4D9"/>
<accession>A0AAJ5W4D9</accession>
<sequence length="432" mass="45830">MTTSHLATPLRHLSADDAPIPGDLLPSTGGREPLVRTPFDAWLENPAWRADPDGHLLAPRDVESGPDRPGVLVLHCPLRLRGWIDGRAAVTDAEAVTLCVSILRGALEADRLGIVAGTWWMTSTGRPVLAAGGVTPWRTETDAILGELCLGDAERATAVSAARRAVADARLLIRDHDAVEDTLFSLAEPSPLTTESARRARSVTDSARGEIERVVSRREPAVLSVVRGHIDGDWADRVRAAWDGVSASFRSRSKRTERGPAAGTRRRRVVLTALTVCMLVLVGGLLLPQDEGDRVAAERRSMAGGVDRRTASSAVSASPTSTPTPSGESGSPDEGTGRGDAPEAVVALVERLSACAPDGCSSEVVENTQDVFPAGAATTVVKKREVALIDDYGGVAAYRVTADEDRGAQIVVVVASDEEWLVRDVYDVTDQP</sequence>
<feature type="region of interest" description="Disordered" evidence="1">
    <location>
        <begin position="298"/>
        <end position="340"/>
    </location>
</feature>
<evidence type="ECO:0000313" key="3">
    <source>
        <dbReference type="Proteomes" id="UP001213972"/>
    </source>
</evidence>
<feature type="compositionally biased region" description="Basic and acidic residues" evidence="1">
    <location>
        <begin position="298"/>
        <end position="310"/>
    </location>
</feature>
<evidence type="ECO:0000313" key="2">
    <source>
        <dbReference type="EMBL" id="WEK14387.1"/>
    </source>
</evidence>
<evidence type="ECO:0000256" key="1">
    <source>
        <dbReference type="SAM" id="MobiDB-lite"/>
    </source>
</evidence>